<protein>
    <recommendedName>
        <fullName evidence="4">Tetratricopeptide repeat protein</fullName>
    </recommendedName>
</protein>
<evidence type="ECO:0008006" key="4">
    <source>
        <dbReference type="Google" id="ProtNLM"/>
    </source>
</evidence>
<dbReference type="EMBL" id="JANFQO010000025">
    <property type="protein sequence ID" value="MCQ4167136.1"/>
    <property type="molecule type" value="Genomic_DNA"/>
</dbReference>
<feature type="transmembrane region" description="Helical" evidence="1">
    <location>
        <begin position="18"/>
        <end position="38"/>
    </location>
</feature>
<comment type="caution">
    <text evidence="2">The sequence shown here is derived from an EMBL/GenBank/DDBJ whole genome shotgun (WGS) entry which is preliminary data.</text>
</comment>
<dbReference type="Proteomes" id="UP001165498">
    <property type="component" value="Unassembled WGS sequence"/>
</dbReference>
<evidence type="ECO:0000313" key="2">
    <source>
        <dbReference type="EMBL" id="MCQ4167136.1"/>
    </source>
</evidence>
<feature type="transmembrane region" description="Helical" evidence="1">
    <location>
        <begin position="153"/>
        <end position="177"/>
    </location>
</feature>
<keyword evidence="1" id="KW-0472">Membrane</keyword>
<feature type="transmembrane region" description="Helical" evidence="1">
    <location>
        <begin position="86"/>
        <end position="105"/>
    </location>
</feature>
<gene>
    <name evidence="2" type="ORF">NM961_20665</name>
</gene>
<keyword evidence="3" id="KW-1185">Reference proteome</keyword>
<feature type="transmembrane region" description="Helical" evidence="1">
    <location>
        <begin position="111"/>
        <end position="132"/>
    </location>
</feature>
<name>A0ABT1QXX4_9GAMM</name>
<reference evidence="2" key="1">
    <citation type="submission" date="2022-07" db="EMBL/GenBank/DDBJ databases">
        <title>Tahibacter sp., a new gammaproteobacterium isolated from the silt sample collected at pig farm.</title>
        <authorList>
            <person name="Chen H."/>
        </authorList>
    </citation>
    <scope>NUCLEOTIDE SEQUENCE</scope>
    <source>
        <strain evidence="2">P2K</strain>
    </source>
</reference>
<dbReference type="InterPro" id="IPR011990">
    <property type="entry name" value="TPR-like_helical_dom_sf"/>
</dbReference>
<accession>A0ABT1QXX4</accession>
<dbReference type="Gene3D" id="1.25.40.10">
    <property type="entry name" value="Tetratricopeptide repeat domain"/>
    <property type="match status" value="1"/>
</dbReference>
<dbReference type="RefSeq" id="WP_255916324.1">
    <property type="nucleotide sequence ID" value="NZ_JANFQO010000025.1"/>
</dbReference>
<evidence type="ECO:0000313" key="3">
    <source>
        <dbReference type="Proteomes" id="UP001165498"/>
    </source>
</evidence>
<proteinExistence type="predicted"/>
<keyword evidence="1" id="KW-1133">Transmembrane helix</keyword>
<sequence>MNDQAITPFWQRLREISLYPAQTSALITIGVLAVARLLGLLPGLAGWFLDLLVTVALYRFAFEVLRATANGRMEPPEGMTEVDSSVGWMGIWLQVIFIVVGVLLILLLGWIGIALCVVMMFGYPGAVMSLAIDQNLGHALNPGTWFQIMTRLGWPYFLAFGLMLVIFISAGNAQAWLGSLLPLVIGLPLFHFISGYALIATFHLMGYLIWQYHEELGYEPEAQVRLSRATDDPDQFILDEVAQMVQDGETDMATEALRNHLRERGGTEAVHTQYRKLLRLKGDTAELLRHGKEYLPMLLAQDKEKAAVELYRELSELEPAFLPADAEGNVRLAKRAHALGHAQIALRLINGFHRRHPRSADIPAMYLMAARLLSERMGKDAEAAALLNQIRSAYPNHELLPQVDALLALIENIAKKPKPA</sequence>
<evidence type="ECO:0000256" key="1">
    <source>
        <dbReference type="SAM" id="Phobius"/>
    </source>
</evidence>
<organism evidence="2 3">
    <name type="scientific">Tahibacter harae</name>
    <dbReference type="NCBI Taxonomy" id="2963937"/>
    <lineage>
        <taxon>Bacteria</taxon>
        <taxon>Pseudomonadati</taxon>
        <taxon>Pseudomonadota</taxon>
        <taxon>Gammaproteobacteria</taxon>
        <taxon>Lysobacterales</taxon>
        <taxon>Rhodanobacteraceae</taxon>
        <taxon>Tahibacter</taxon>
    </lineage>
</organism>
<keyword evidence="1" id="KW-0812">Transmembrane</keyword>